<feature type="region of interest" description="Disordered" evidence="1">
    <location>
        <begin position="266"/>
        <end position="352"/>
    </location>
</feature>
<protein>
    <recommendedName>
        <fullName evidence="5">FecR protein domain-containing protein</fullName>
    </recommendedName>
</protein>
<evidence type="ECO:0000256" key="2">
    <source>
        <dbReference type="SAM" id="SignalP"/>
    </source>
</evidence>
<feature type="chain" id="PRO_5032859041" description="FecR protein domain-containing protein" evidence="2">
    <location>
        <begin position="21"/>
        <end position="352"/>
    </location>
</feature>
<dbReference type="Proteomes" id="UP000575898">
    <property type="component" value="Unassembled WGS sequence"/>
</dbReference>
<feature type="compositionally biased region" description="Pro residues" evidence="1">
    <location>
        <begin position="307"/>
        <end position="327"/>
    </location>
</feature>
<proteinExistence type="predicted"/>
<sequence length="352" mass="37728">MTKSLLWLTMAWLITQAAYAAPIGTLTFLEGDSQLIRGSTKYKLLEGARLEGNDIVELAGKGFVQLEFTNGTTLLLGPQSKALLQPGTTASDIDVFLLDGAIKVKSTTSSVRLNTRVFELALTNATAVARIGSSSGLFMERGSGRLDEILADQSTSQQNLPVNAYWSRAAGGKSQVAQRPTSAFITSLPAVFLDDPRSRLEKYAHSKISPNKLGEIGVEDISPWLQAPLSIRKGFVTAWKPRLSDAGFKAQMMEQASKLPEWEKLLAPPKPAPSATPIKPTAHREPTKTAPVTNNPATSPPVEISPAPVPVKAAPPPHTPTNLPPDAPARSTPSTTPKQADEGNGPQRRKPY</sequence>
<gene>
    <name evidence="3" type="ORF">HNQ59_002057</name>
</gene>
<evidence type="ECO:0008006" key="5">
    <source>
        <dbReference type="Google" id="ProtNLM"/>
    </source>
</evidence>
<keyword evidence="2" id="KW-0732">Signal</keyword>
<reference evidence="3 4" key="1">
    <citation type="submission" date="2020-08" db="EMBL/GenBank/DDBJ databases">
        <title>Genomic Encyclopedia of Type Strains, Phase IV (KMG-IV): sequencing the most valuable type-strain genomes for metagenomic binning, comparative biology and taxonomic classification.</title>
        <authorList>
            <person name="Goeker M."/>
        </authorList>
    </citation>
    <scope>NUCLEOTIDE SEQUENCE [LARGE SCALE GENOMIC DNA]</scope>
    <source>
        <strain evidence="3 4">DSM 27165</strain>
    </source>
</reference>
<name>A0A840MHT0_9PROT</name>
<feature type="signal peptide" evidence="2">
    <location>
        <begin position="1"/>
        <end position="20"/>
    </location>
</feature>
<comment type="caution">
    <text evidence="3">The sequence shown here is derived from an EMBL/GenBank/DDBJ whole genome shotgun (WGS) entry which is preliminary data.</text>
</comment>
<dbReference type="EMBL" id="JACHHY010000011">
    <property type="protein sequence ID" value="MBB5018764.1"/>
    <property type="molecule type" value="Genomic_DNA"/>
</dbReference>
<evidence type="ECO:0000256" key="1">
    <source>
        <dbReference type="SAM" id="MobiDB-lite"/>
    </source>
</evidence>
<evidence type="ECO:0000313" key="4">
    <source>
        <dbReference type="Proteomes" id="UP000575898"/>
    </source>
</evidence>
<keyword evidence="4" id="KW-1185">Reference proteome</keyword>
<dbReference type="AlphaFoldDB" id="A0A840MHT0"/>
<dbReference type="RefSeq" id="WP_184038556.1">
    <property type="nucleotide sequence ID" value="NZ_JACHHY010000011.1"/>
</dbReference>
<evidence type="ECO:0000313" key="3">
    <source>
        <dbReference type="EMBL" id="MBB5018764.1"/>
    </source>
</evidence>
<organism evidence="3 4">
    <name type="scientific">Chitinivorax tropicus</name>
    <dbReference type="NCBI Taxonomy" id="714531"/>
    <lineage>
        <taxon>Bacteria</taxon>
        <taxon>Pseudomonadati</taxon>
        <taxon>Pseudomonadota</taxon>
        <taxon>Betaproteobacteria</taxon>
        <taxon>Chitinivorax</taxon>
    </lineage>
</organism>
<accession>A0A840MHT0</accession>